<name>A0ABX6GNG0_9GAMM</name>
<dbReference type="Pfam" id="PF00005">
    <property type="entry name" value="ABC_tran"/>
    <property type="match status" value="2"/>
</dbReference>
<gene>
    <name evidence="6" type="ORF">FO014_12840</name>
</gene>
<dbReference type="EMBL" id="CP041764">
    <property type="protein sequence ID" value="QHA87770.1"/>
    <property type="molecule type" value="Genomic_DNA"/>
</dbReference>
<evidence type="ECO:0000313" key="6">
    <source>
        <dbReference type="EMBL" id="QHA87770.1"/>
    </source>
</evidence>
<evidence type="ECO:0000256" key="1">
    <source>
        <dbReference type="ARBA" id="ARBA00022737"/>
    </source>
</evidence>
<reference evidence="6 7" key="1">
    <citation type="submission" date="2019-07" db="EMBL/GenBank/DDBJ databases">
        <title>Serratia dokdonensis sp. nov., an elicitor of systemic resistance in Nicotiana Tabacum.</title>
        <authorList>
            <person name="Son J.-S."/>
            <person name="Hwang Y.-J."/>
            <person name="Lee S.-Y."/>
            <person name="Ghim S.-Y."/>
        </authorList>
    </citation>
    <scope>NUCLEOTIDE SEQUENCE [LARGE SCALE GENOMIC DNA]</scope>
    <source>
        <strain evidence="6 7">KUDC3025</strain>
    </source>
</reference>
<keyword evidence="7" id="KW-1185">Reference proteome</keyword>
<feature type="domain" description="ABC transporter" evidence="5">
    <location>
        <begin position="11"/>
        <end position="244"/>
    </location>
</feature>
<dbReference type="InterPro" id="IPR017871">
    <property type="entry name" value="ABC_transporter-like_CS"/>
</dbReference>
<dbReference type="SUPFAM" id="SSF52540">
    <property type="entry name" value="P-loop containing nucleoside triphosphate hydrolases"/>
    <property type="match status" value="2"/>
</dbReference>
<dbReference type="CDD" id="cd03221">
    <property type="entry name" value="ABCF_EF-3"/>
    <property type="match status" value="2"/>
</dbReference>
<evidence type="ECO:0000256" key="3">
    <source>
        <dbReference type="ARBA" id="ARBA00022840"/>
    </source>
</evidence>
<dbReference type="RefSeq" id="WP_160029779.1">
    <property type="nucleotide sequence ID" value="NZ_CP041764.1"/>
</dbReference>
<dbReference type="InterPro" id="IPR050611">
    <property type="entry name" value="ABCF"/>
</dbReference>
<dbReference type="PROSITE" id="PS50893">
    <property type="entry name" value="ABC_TRANSPORTER_2"/>
    <property type="match status" value="2"/>
</dbReference>
<dbReference type="PANTHER" id="PTHR19211">
    <property type="entry name" value="ATP-BINDING TRANSPORT PROTEIN-RELATED"/>
    <property type="match status" value="1"/>
</dbReference>
<evidence type="ECO:0000256" key="2">
    <source>
        <dbReference type="ARBA" id="ARBA00022741"/>
    </source>
</evidence>
<dbReference type="SMART" id="SM00382">
    <property type="entry name" value="AAA"/>
    <property type="match status" value="2"/>
</dbReference>
<dbReference type="InterPro" id="IPR027417">
    <property type="entry name" value="P-loop_NTPase"/>
</dbReference>
<organism evidence="6 7">
    <name type="scientific">Serratia rhizosphaerae</name>
    <dbReference type="NCBI Taxonomy" id="2597702"/>
    <lineage>
        <taxon>Bacteria</taxon>
        <taxon>Pseudomonadati</taxon>
        <taxon>Pseudomonadota</taxon>
        <taxon>Gammaproteobacteria</taxon>
        <taxon>Enterobacterales</taxon>
        <taxon>Yersiniaceae</taxon>
        <taxon>Serratia</taxon>
    </lineage>
</organism>
<feature type="coiled-coil region" evidence="4">
    <location>
        <begin position="232"/>
        <end position="259"/>
    </location>
</feature>
<evidence type="ECO:0000256" key="4">
    <source>
        <dbReference type="SAM" id="Coils"/>
    </source>
</evidence>
<dbReference type="Proteomes" id="UP000430368">
    <property type="component" value="Chromosome"/>
</dbReference>
<dbReference type="Gene3D" id="3.40.50.300">
    <property type="entry name" value="P-loop containing nucleotide triphosphate hydrolases"/>
    <property type="match status" value="2"/>
</dbReference>
<keyword evidence="2" id="KW-0547">Nucleotide-binding</keyword>
<feature type="domain" description="ABC transporter" evidence="5">
    <location>
        <begin position="343"/>
        <end position="540"/>
    </location>
</feature>
<dbReference type="PROSITE" id="PS00211">
    <property type="entry name" value="ABC_TRANSPORTER_1"/>
    <property type="match status" value="1"/>
</dbReference>
<keyword evidence="3 6" id="KW-0067">ATP-binding</keyword>
<dbReference type="GO" id="GO:0005524">
    <property type="term" value="F:ATP binding"/>
    <property type="evidence" value="ECO:0007669"/>
    <property type="project" value="UniProtKB-KW"/>
</dbReference>
<protein>
    <submittedName>
        <fullName evidence="6">ABC-F family ATP-binding cassette domain-containing protein</fullName>
    </submittedName>
</protein>
<dbReference type="InterPro" id="IPR003439">
    <property type="entry name" value="ABC_transporter-like_ATP-bd"/>
</dbReference>
<keyword evidence="4" id="KW-0175">Coiled coil</keyword>
<keyword evidence="1" id="KW-0677">Repeat</keyword>
<sequence length="540" mass="59628">MAHLASSSPYLVVHQLICRFADGETLFGPLNLSLDRRHCALVGRNGVGKSRLLRLLAGREPPADGHIETRGLVAWVQQQPAVDPGVTLAQWLGYGEVFAALARVACGEMQTEDIERLEGRWDLAERLQAALADAGLNGCHAQRAVCELSGGERMRAALCGAFLSDADFLLLDEPSNHLDAAGRDWLYRQLAQWRGGLLVASHDRQLLMRMQRIVELTPDGLHSYSGDYQAFCRQREQERQAARRALAHAQQARKRARARLVKEHDASQRRSAKNLREVDNLNIASFERVKYKGAAKESLGTLRKQHQQQKSALDGAVHQAQQWVEADNPLLFTLPGSALAAGKQVLALEQLRLPFSTLPPLNWRMDGPMRVAVSGPNGCGKTTLLRIIVGQMSPCGGRCRLLVSAAYLDQSLSRFDLCLSLMEHLALERMPMAAGELRTRLAQLQLGAERLTLPLAMLSGGERLKAALACALWRERPPQLLVLDEPTNHLDLASLQAIEAALRDYPGALLVVSHDEAFLQGLGLTHRLQWQPQGWLARAL</sequence>
<evidence type="ECO:0000313" key="7">
    <source>
        <dbReference type="Proteomes" id="UP000430368"/>
    </source>
</evidence>
<dbReference type="PANTHER" id="PTHR19211:SF6">
    <property type="entry name" value="BLL7188 PROTEIN"/>
    <property type="match status" value="1"/>
</dbReference>
<accession>A0ABX6GNG0</accession>
<proteinExistence type="predicted"/>
<evidence type="ECO:0000259" key="5">
    <source>
        <dbReference type="PROSITE" id="PS50893"/>
    </source>
</evidence>
<dbReference type="InterPro" id="IPR003593">
    <property type="entry name" value="AAA+_ATPase"/>
</dbReference>